<organism evidence="12 13">
    <name type="scientific">Magnetospirillum sulfuroxidans</name>
    <dbReference type="NCBI Taxonomy" id="611300"/>
    <lineage>
        <taxon>Bacteria</taxon>
        <taxon>Pseudomonadati</taxon>
        <taxon>Pseudomonadota</taxon>
        <taxon>Alphaproteobacteria</taxon>
        <taxon>Rhodospirillales</taxon>
        <taxon>Rhodospirillaceae</taxon>
        <taxon>Magnetospirillum</taxon>
    </lineage>
</organism>
<dbReference type="PROSITE" id="PS51123">
    <property type="entry name" value="OMPA_2"/>
    <property type="match status" value="1"/>
</dbReference>
<evidence type="ECO:0000256" key="8">
    <source>
        <dbReference type="HAMAP-Rule" id="MF_02204"/>
    </source>
</evidence>
<feature type="domain" description="OmpA-like" evidence="11">
    <location>
        <begin position="60"/>
        <end position="175"/>
    </location>
</feature>
<comment type="subcellular location">
    <subcellularLocation>
        <location evidence="8">Cell outer membrane</location>
        <topology evidence="8">Lipid-anchor</topology>
    </subcellularLocation>
</comment>
<dbReference type="EMBL" id="JAGTUF010000001">
    <property type="protein sequence ID" value="MBR9970655.1"/>
    <property type="molecule type" value="Genomic_DNA"/>
</dbReference>
<accession>A0ABS5I8B8</accession>
<evidence type="ECO:0000256" key="3">
    <source>
        <dbReference type="ARBA" id="ARBA00023136"/>
    </source>
</evidence>
<dbReference type="HAMAP" id="MF_02204">
    <property type="entry name" value="Pal"/>
    <property type="match status" value="1"/>
</dbReference>
<proteinExistence type="inferred from homology"/>
<feature type="region of interest" description="Disordered" evidence="9">
    <location>
        <begin position="25"/>
        <end position="50"/>
    </location>
</feature>
<dbReference type="SUPFAM" id="SSF103088">
    <property type="entry name" value="OmpA-like"/>
    <property type="match status" value="1"/>
</dbReference>
<evidence type="ECO:0000313" key="13">
    <source>
        <dbReference type="Proteomes" id="UP000680714"/>
    </source>
</evidence>
<comment type="caution">
    <text evidence="12">The sequence shown here is derived from an EMBL/GenBank/DDBJ whole genome shotgun (WGS) entry which is preliminary data.</text>
</comment>
<feature type="compositionally biased region" description="Polar residues" evidence="9">
    <location>
        <begin position="36"/>
        <end position="49"/>
    </location>
</feature>
<comment type="subunit">
    <text evidence="8">The Tol-Pal system is composed of five core proteins: the inner membrane proteins TolA, TolQ and TolR, the periplasmic protein TolB and the outer membrane protein Pal. They form a network linking the inner and outer membranes and the peptidoglycan layer.</text>
</comment>
<evidence type="ECO:0000259" key="11">
    <source>
        <dbReference type="PROSITE" id="PS51123"/>
    </source>
</evidence>
<dbReference type="RefSeq" id="WP_211546131.1">
    <property type="nucleotide sequence ID" value="NZ_JAGTUF010000001.1"/>
</dbReference>
<evidence type="ECO:0000256" key="10">
    <source>
        <dbReference type="SAM" id="SignalP"/>
    </source>
</evidence>
<dbReference type="InterPro" id="IPR006665">
    <property type="entry name" value="OmpA-like"/>
</dbReference>
<feature type="signal peptide" evidence="10">
    <location>
        <begin position="1"/>
        <end position="18"/>
    </location>
</feature>
<keyword evidence="7 8" id="KW-0131">Cell cycle</keyword>
<keyword evidence="1 8" id="KW-0132">Cell division</keyword>
<evidence type="ECO:0000256" key="6">
    <source>
        <dbReference type="ARBA" id="ARBA00023288"/>
    </source>
</evidence>
<dbReference type="Gene3D" id="3.30.1330.60">
    <property type="entry name" value="OmpA-like domain"/>
    <property type="match status" value="1"/>
</dbReference>
<dbReference type="InterPro" id="IPR050330">
    <property type="entry name" value="Bact_OuterMem_StrucFunc"/>
</dbReference>
<name>A0ABS5I8B8_9PROT</name>
<evidence type="ECO:0000256" key="5">
    <source>
        <dbReference type="ARBA" id="ARBA00023237"/>
    </source>
</evidence>
<evidence type="ECO:0000256" key="1">
    <source>
        <dbReference type="ARBA" id="ARBA00022618"/>
    </source>
</evidence>
<keyword evidence="5 8" id="KW-0998">Cell outer membrane</keyword>
<keyword evidence="2 8" id="KW-0732">Signal</keyword>
<dbReference type="PANTHER" id="PTHR30329:SF21">
    <property type="entry name" value="LIPOPROTEIN YIAD-RELATED"/>
    <property type="match status" value="1"/>
</dbReference>
<reference evidence="12 13" key="1">
    <citation type="submission" date="2021-04" db="EMBL/GenBank/DDBJ databases">
        <title>Magnetospirillum sulfuroxidans sp. nov., a facultative chemolithoautotrophic sulfur-oxidizing alphaproteobacterium isolated from freshwater sediment and proposals for Paramagetospirillum gen. nov., and Magnetospirillaceae fam. nov.</title>
        <authorList>
            <person name="Koziaeva V."/>
            <person name="Geelhoed J.S."/>
            <person name="Sorokin D.Y."/>
            <person name="Grouzdev D.S."/>
        </authorList>
    </citation>
    <scope>NUCLEOTIDE SEQUENCE [LARGE SCALE GENOMIC DNA]</scope>
    <source>
        <strain evidence="12 13">J10</strain>
    </source>
</reference>
<evidence type="ECO:0000313" key="12">
    <source>
        <dbReference type="EMBL" id="MBR9970655.1"/>
    </source>
</evidence>
<dbReference type="InterPro" id="IPR006664">
    <property type="entry name" value="OMP_bac"/>
</dbReference>
<feature type="chain" id="PRO_5047172827" description="Peptidoglycan-associated lipoprotein" evidence="10">
    <location>
        <begin position="19"/>
        <end position="175"/>
    </location>
</feature>
<evidence type="ECO:0000256" key="9">
    <source>
        <dbReference type="SAM" id="MobiDB-lite"/>
    </source>
</evidence>
<evidence type="ECO:0000256" key="4">
    <source>
        <dbReference type="ARBA" id="ARBA00023139"/>
    </source>
</evidence>
<gene>
    <name evidence="8 12" type="primary">pal</name>
    <name evidence="12" type="ORF">KEC16_02875</name>
</gene>
<keyword evidence="6 8" id="KW-0449">Lipoprotein</keyword>
<dbReference type="PROSITE" id="PS51257">
    <property type="entry name" value="PROKAR_LIPOPROTEIN"/>
    <property type="match status" value="1"/>
</dbReference>
<keyword evidence="4 8" id="KW-0564">Palmitate</keyword>
<protein>
    <recommendedName>
        <fullName evidence="8">Peptidoglycan-associated lipoprotein</fullName>
        <shortName evidence="8">PAL</shortName>
    </recommendedName>
</protein>
<dbReference type="CDD" id="cd07185">
    <property type="entry name" value="OmpA_C-like"/>
    <property type="match status" value="1"/>
</dbReference>
<dbReference type="Proteomes" id="UP000680714">
    <property type="component" value="Unassembled WGS sequence"/>
</dbReference>
<dbReference type="Pfam" id="PF00691">
    <property type="entry name" value="OmpA"/>
    <property type="match status" value="1"/>
</dbReference>
<dbReference type="PRINTS" id="PR01021">
    <property type="entry name" value="OMPADOMAIN"/>
</dbReference>
<evidence type="ECO:0000256" key="2">
    <source>
        <dbReference type="ARBA" id="ARBA00022729"/>
    </source>
</evidence>
<comment type="function">
    <text evidence="8">Part of the Tol-Pal system, which plays a role in outer membrane invagination during cell division and is important for maintaining outer membrane integrity.</text>
</comment>
<dbReference type="InterPro" id="IPR036737">
    <property type="entry name" value="OmpA-like_sf"/>
</dbReference>
<keyword evidence="13" id="KW-1185">Reference proteome</keyword>
<dbReference type="InterPro" id="IPR039001">
    <property type="entry name" value="Pal"/>
</dbReference>
<keyword evidence="3 8" id="KW-0472">Membrane</keyword>
<dbReference type="InterPro" id="IPR014169">
    <property type="entry name" value="Pal_lipo_C"/>
</dbReference>
<comment type="similarity">
    <text evidence="8">Belongs to the Pal lipoprotein family.</text>
</comment>
<sequence length="175" mass="18762">MRRLAVSFTALTALLAVAACSDTAQQTGGATGSGSNVGSNTAQRPTGSVMSEAERLAQMQREFQTSVGDRVYYGTDSHALNADAKATLDRQAAFLRRYPAIMLRIEGHADERGTREYNLALGDRRAQSVKEYLLAQGVASGRLATSTLGKERPEAIGSNEQAWAQNRRAVSVIAQ</sequence>
<dbReference type="NCBIfam" id="TIGR02802">
    <property type="entry name" value="Pal_lipo"/>
    <property type="match status" value="1"/>
</dbReference>
<dbReference type="PANTHER" id="PTHR30329">
    <property type="entry name" value="STATOR ELEMENT OF FLAGELLAR MOTOR COMPLEX"/>
    <property type="match status" value="1"/>
</dbReference>
<evidence type="ECO:0000256" key="7">
    <source>
        <dbReference type="ARBA" id="ARBA00023306"/>
    </source>
</evidence>